<dbReference type="GO" id="GO:0004017">
    <property type="term" value="F:AMP kinase activity"/>
    <property type="evidence" value="ECO:0007669"/>
    <property type="project" value="UniProtKB-EC"/>
</dbReference>
<evidence type="ECO:0000256" key="2">
    <source>
        <dbReference type="ARBA" id="ARBA00022679"/>
    </source>
</evidence>
<organism evidence="6">
    <name type="scientific">Trypanosoma vivax (strain Y486)</name>
    <dbReference type="NCBI Taxonomy" id="1055687"/>
    <lineage>
        <taxon>Eukaryota</taxon>
        <taxon>Discoba</taxon>
        <taxon>Euglenozoa</taxon>
        <taxon>Kinetoplastea</taxon>
        <taxon>Metakinetoplastina</taxon>
        <taxon>Trypanosomatida</taxon>
        <taxon>Trypanosomatidae</taxon>
        <taxon>Trypanosoma</taxon>
        <taxon>Duttonella</taxon>
    </lineage>
</organism>
<evidence type="ECO:0000256" key="3">
    <source>
        <dbReference type="ARBA" id="ARBA00022741"/>
    </source>
</evidence>
<evidence type="ECO:0000256" key="5">
    <source>
        <dbReference type="RuleBase" id="RU003330"/>
    </source>
</evidence>
<evidence type="ECO:0000313" key="6">
    <source>
        <dbReference type="EMBL" id="CCC48141.1"/>
    </source>
</evidence>
<dbReference type="EMBL" id="HE573021">
    <property type="protein sequence ID" value="CCC48141.1"/>
    <property type="molecule type" value="Genomic_DNA"/>
</dbReference>
<sequence length="260" mass="29504">MSTGQLSAESVAYLEEKRVTYLLEELFHDVLRHLPDNPLEFLLKALEGRTTLHMMIVGPPGCGKQTQSRLIAKKYGAIHVRAEEVFLEEVKRGTEEGQIVEQCMKEGQQIPDHVASELVIKRLSQGDALQNGWVLDGFPQTRSQALRLQTAGLPPLLFVVLDVSSEESVKRCAGRRIDPLTQKIYHMEYFPPTAAVSLELVSPHDESRAAVFSRWKHFDARKDEITGCYEPFFVRIDGERSVDEVFAEICEQIDFRYVSV</sequence>
<dbReference type="AlphaFoldDB" id="G0TW25"/>
<dbReference type="GO" id="GO:0005524">
    <property type="term" value="F:ATP binding"/>
    <property type="evidence" value="ECO:0007669"/>
    <property type="project" value="InterPro"/>
</dbReference>
<dbReference type="CDD" id="cd22981">
    <property type="entry name" value="DD_TbAK-like"/>
    <property type="match status" value="1"/>
</dbReference>
<dbReference type="PRINTS" id="PR00094">
    <property type="entry name" value="ADENYLTKNASE"/>
</dbReference>
<reference evidence="6" key="1">
    <citation type="journal article" date="2012" name="Proc. Natl. Acad. Sci. U.S.A.">
        <title>Antigenic diversity is generated by distinct evolutionary mechanisms in African trypanosome species.</title>
        <authorList>
            <person name="Jackson A.P."/>
            <person name="Berry A."/>
            <person name="Aslett M."/>
            <person name="Allison H.C."/>
            <person name="Burton P."/>
            <person name="Vavrova-Anderson J."/>
            <person name="Brown R."/>
            <person name="Browne H."/>
            <person name="Corton N."/>
            <person name="Hauser H."/>
            <person name="Gamble J."/>
            <person name="Gilderthorp R."/>
            <person name="Marcello L."/>
            <person name="McQuillan J."/>
            <person name="Otto T.D."/>
            <person name="Quail M.A."/>
            <person name="Sanders M.J."/>
            <person name="van Tonder A."/>
            <person name="Ginger M.L."/>
            <person name="Field M.C."/>
            <person name="Barry J.D."/>
            <person name="Hertz-Fowler C."/>
            <person name="Berriman M."/>
        </authorList>
    </citation>
    <scope>NUCLEOTIDE SEQUENCE</scope>
    <source>
        <strain evidence="6">Y486</strain>
    </source>
</reference>
<dbReference type="SUPFAM" id="SSF57774">
    <property type="entry name" value="Microbial and mitochondrial ADK, insert 'zinc finger' domain"/>
    <property type="match status" value="1"/>
</dbReference>
<protein>
    <submittedName>
        <fullName evidence="6">Putative adenylate kinase</fullName>
        <ecNumber evidence="6">2.7.4.3</ecNumber>
    </submittedName>
</protein>
<dbReference type="PANTHER" id="PTHR23359">
    <property type="entry name" value="NUCLEOTIDE KINASE"/>
    <property type="match status" value="1"/>
</dbReference>
<evidence type="ECO:0000256" key="1">
    <source>
        <dbReference type="ARBA" id="ARBA00007220"/>
    </source>
</evidence>
<dbReference type="OMA" id="TSYQHCY"/>
<name>G0TW25_TRYVY</name>
<comment type="similarity">
    <text evidence="1 5">Belongs to the adenylate kinase family.</text>
</comment>
<dbReference type="InterPro" id="IPR036193">
    <property type="entry name" value="ADK_active_lid_dom_sf"/>
</dbReference>
<dbReference type="InterPro" id="IPR000850">
    <property type="entry name" value="Adenylat/UMP-CMP_kin"/>
</dbReference>
<dbReference type="Gene3D" id="3.40.50.300">
    <property type="entry name" value="P-loop containing nucleotide triphosphate hydrolases"/>
    <property type="match status" value="1"/>
</dbReference>
<dbReference type="HAMAP" id="MF_00235">
    <property type="entry name" value="Adenylate_kinase_Adk"/>
    <property type="match status" value="1"/>
</dbReference>
<keyword evidence="3" id="KW-0547">Nucleotide-binding</keyword>
<dbReference type="EC" id="2.7.4.3" evidence="6"/>
<gene>
    <name evidence="6" type="ORF">TVY486_0503420</name>
</gene>
<proteinExistence type="inferred from homology"/>
<dbReference type="CDD" id="cd01428">
    <property type="entry name" value="ADK"/>
    <property type="match status" value="1"/>
</dbReference>
<accession>G0TW25</accession>
<dbReference type="Pfam" id="PF00406">
    <property type="entry name" value="ADK"/>
    <property type="match status" value="1"/>
</dbReference>
<keyword evidence="2 5" id="KW-0808">Transferase</keyword>
<keyword evidence="4 5" id="KW-0418">Kinase</keyword>
<dbReference type="VEuPathDB" id="TriTrypDB:TvY486_0503420"/>
<evidence type="ECO:0000256" key="4">
    <source>
        <dbReference type="ARBA" id="ARBA00022777"/>
    </source>
</evidence>
<dbReference type="SUPFAM" id="SSF52540">
    <property type="entry name" value="P-loop containing nucleoside triphosphate hydrolases"/>
    <property type="match status" value="1"/>
</dbReference>
<dbReference type="InterPro" id="IPR027417">
    <property type="entry name" value="P-loop_NTPase"/>
</dbReference>